<feature type="domain" description="IF140/IFT172/WDR19 TPR" evidence="13">
    <location>
        <begin position="863"/>
        <end position="1063"/>
    </location>
</feature>
<dbReference type="InterPro" id="IPR057855">
    <property type="entry name" value="Beta-prop_WDR19_1st"/>
</dbReference>
<evidence type="ECO:0000256" key="3">
    <source>
        <dbReference type="ARBA" id="ARBA00022574"/>
    </source>
</evidence>
<name>A0AAV1JQ13_9NEOP</name>
<evidence type="ECO:0000259" key="13">
    <source>
        <dbReference type="Pfam" id="PF24762"/>
    </source>
</evidence>
<keyword evidence="7" id="KW-0969">Cilium</keyword>
<evidence type="ECO:0000313" key="15">
    <source>
        <dbReference type="Proteomes" id="UP001497472"/>
    </source>
</evidence>
<evidence type="ECO:0000256" key="1">
    <source>
        <dbReference type="ARBA" id="ARBA00004120"/>
    </source>
</evidence>
<evidence type="ECO:0008006" key="16">
    <source>
        <dbReference type="Google" id="ProtNLM"/>
    </source>
</evidence>
<comment type="caution">
    <text evidence="14">The sequence shown here is derived from an EMBL/GenBank/DDBJ whole genome shotgun (WGS) entry which is preliminary data.</text>
</comment>
<keyword evidence="9" id="KW-0966">Cell projection</keyword>
<dbReference type="InterPro" id="IPR040379">
    <property type="entry name" value="WDR19/dyf-2"/>
</dbReference>
<feature type="domain" description="IFT121-like zinc finger" evidence="11">
    <location>
        <begin position="1306"/>
        <end position="1351"/>
    </location>
</feature>
<dbReference type="InterPro" id="IPR036322">
    <property type="entry name" value="WD40_repeat_dom_sf"/>
</dbReference>
<evidence type="ECO:0000256" key="9">
    <source>
        <dbReference type="ARBA" id="ARBA00023273"/>
    </source>
</evidence>
<reference evidence="14 15" key="1">
    <citation type="submission" date="2023-11" db="EMBL/GenBank/DDBJ databases">
        <authorList>
            <person name="Okamura Y."/>
        </authorList>
    </citation>
    <scope>NUCLEOTIDE SEQUENCE [LARGE SCALE GENOMIC DNA]</scope>
</reference>
<comment type="subcellular location">
    <subcellularLocation>
        <location evidence="1">Cytoplasm</location>
        <location evidence="1">Cytoskeleton</location>
        <location evidence="1">Cilium basal body</location>
    </subcellularLocation>
</comment>
<evidence type="ECO:0000313" key="14">
    <source>
        <dbReference type="EMBL" id="CAK1551578.1"/>
    </source>
</evidence>
<feature type="domain" description="WDR19 first beta-propeller" evidence="12">
    <location>
        <begin position="20"/>
        <end position="334"/>
    </location>
</feature>
<dbReference type="Pfam" id="PF15911">
    <property type="entry name" value="Beta-prop_WDR19_2nd"/>
    <property type="match status" value="1"/>
</dbReference>
<dbReference type="InterPro" id="IPR015943">
    <property type="entry name" value="WD40/YVTN_repeat-like_dom_sf"/>
</dbReference>
<dbReference type="InterPro" id="IPR039468">
    <property type="entry name" value="WDR19_WD40_rpt"/>
</dbReference>
<proteinExistence type="predicted"/>
<dbReference type="SUPFAM" id="SSF50978">
    <property type="entry name" value="WD40 repeat-like"/>
    <property type="match status" value="1"/>
</dbReference>
<keyword evidence="6" id="KW-0802">TPR repeat</keyword>
<keyword evidence="15" id="KW-1185">Reference proteome</keyword>
<sequence>MAAPKLLYTIEQPHGLGELYFTWQKSHGSLLATTGTDATVAIHDRSGQLLERIKLPGLCSAMAWDNDGDYLAIITPNSNSAFLWEAHANKKVTIETGLREAASCLAWAFGEPLLAIGTQKGNLVLYNHHTTKRVPIIGKHTKKITCAAWNKDSILVLGSDDKTLSINNSDGDTLRVITLRDIPNDLQFSEMKTDERVSGENTISLIVGKRTLYLYNLLNPENPIELAFQQRYGSISSYKWYGDGYILIGFSAGFVIAISTHIKEVGEELFQVKNHKDSLSDVAVSDTQAASCGDGQLKLISIWNNGEVCGSVNPAGGAERCAWSFDGKLLATAGRAYLNVYVTTLPPLYSAYGTRALTLTNLNEVTVYQCIAVGDEPENINKSEPIPLAAYSLTTEPTAIALGASHVCCATGSHAWFYPLAGGTPIRRQYPAPVDTLRVAGQFAAAMFQSRATLHSIETADPSEPEKESMSFPEAHMQGAKILDIHLTSDFFIFASDQGDIEYFGLEEWTRCVRYKHSCAVTALFVDISGARALLLDEKRRTYVYWPAAGELCAVPDQKSCKGVIWDICLSDRNVFGIYSGDAVHIYYYAPNSIRGSHVDYVANTSLLPDQIPLILFSGDCYCYASGGNVQKISLDSHNTSGLAEADTEKRVQNQKQHISKLLLLRRFAEAWLFCDAVDEVEEWRKLGEAAIADLNVEFAIRVYTRLSDVAMVWALEDASHVEELPILSGLLCACLDKGDAAVRWLEGVAGGDSGAGARYALEVQAARGEWARAAETARRAAPHLAPHLTLQHAMHLELTADYHEALATYEASINSENTTNIKVKEHNAKCEAGIARMSIRCGDVMRGVTTAMKYSHDTNLLKDCAQLLEEEKQYTHAAALYDHSGNTEKAAILYIKLKSWLKVEALIPKIHSPSIHLQYAKAKESEGRYSDALKSYIKAQDYESAIRLNLEKLDDIDEAVRLVQETKSVHGAKMVANYFQNSDDPTSAIKFLVMSLCYDEAFQLARKNGKLHLYGEILIQTSQARPEDFKSLALHFEGEKNHLLAGKFYFHAGEYNKAMGHLLKVGGSEEEESEAITVAIDSAAASDDERLTRRLIEYLLGESDGNPRDPRHLFRLYMAKKQFNEAAKTAVIISNAECAAGRYREARDVSRGLIGALRARGLPVPRDLRRAIAILHSYILVRTHVRRGRHDLAARLLLRTAAEVSFFPTQQHIILCPDQVSILTSTVIECVRAGLKHQAYQWARVLMQPEYRSQIDPKYSKKIESVVRHGTRGAPVTEPGVPCPACGADLPPAELHCARCESDLPFCLATGLHIVKDDLTACPECDFPAIYTEFVEILREEAKCPMCGENVDHRRLVKIDDVALYLDHVTTE</sequence>
<dbReference type="SMART" id="SM00320">
    <property type="entry name" value="WD40"/>
    <property type="match status" value="6"/>
</dbReference>
<dbReference type="Pfam" id="PF23145">
    <property type="entry name" value="Zf_2nd_IFT121"/>
    <property type="match status" value="1"/>
</dbReference>
<keyword evidence="2" id="KW-0963">Cytoplasm</keyword>
<dbReference type="InterPro" id="IPR001680">
    <property type="entry name" value="WD40_rpt"/>
</dbReference>
<dbReference type="Pfam" id="PF23389">
    <property type="entry name" value="Beta-prop_WDR19_1st"/>
    <property type="match status" value="1"/>
</dbReference>
<dbReference type="PANTHER" id="PTHR14920">
    <property type="entry name" value="OSMOTIC AVOIDANCE ABNORMAL PROTEIN 1/WD REPEAT MEMBRANE PROTEIN"/>
    <property type="match status" value="1"/>
</dbReference>
<dbReference type="GO" id="GO:0035721">
    <property type="term" value="P:intraciliary retrograde transport"/>
    <property type="evidence" value="ECO:0007669"/>
    <property type="project" value="InterPro"/>
</dbReference>
<dbReference type="Gene3D" id="2.130.10.10">
    <property type="entry name" value="YVTN repeat-like/Quinoprotein amine dehydrogenase"/>
    <property type="match status" value="1"/>
</dbReference>
<accession>A0AAV1JQ13</accession>
<dbReference type="GO" id="GO:0005929">
    <property type="term" value="C:cilium"/>
    <property type="evidence" value="ECO:0007669"/>
    <property type="project" value="TreeGrafter"/>
</dbReference>
<evidence type="ECO:0000259" key="12">
    <source>
        <dbReference type="Pfam" id="PF23389"/>
    </source>
</evidence>
<feature type="domain" description="WDR19 WD40 repeat" evidence="10">
    <location>
        <begin position="358"/>
        <end position="638"/>
    </location>
</feature>
<organism evidence="14 15">
    <name type="scientific">Leptosia nina</name>
    <dbReference type="NCBI Taxonomy" id="320188"/>
    <lineage>
        <taxon>Eukaryota</taxon>
        <taxon>Metazoa</taxon>
        <taxon>Ecdysozoa</taxon>
        <taxon>Arthropoda</taxon>
        <taxon>Hexapoda</taxon>
        <taxon>Insecta</taxon>
        <taxon>Pterygota</taxon>
        <taxon>Neoptera</taxon>
        <taxon>Endopterygota</taxon>
        <taxon>Lepidoptera</taxon>
        <taxon>Glossata</taxon>
        <taxon>Ditrysia</taxon>
        <taxon>Papilionoidea</taxon>
        <taxon>Pieridae</taxon>
        <taxon>Pierinae</taxon>
        <taxon>Leptosia</taxon>
    </lineage>
</organism>
<evidence type="ECO:0000256" key="8">
    <source>
        <dbReference type="ARBA" id="ARBA00023212"/>
    </source>
</evidence>
<dbReference type="Gene3D" id="1.25.40.470">
    <property type="match status" value="1"/>
</dbReference>
<evidence type="ECO:0000256" key="4">
    <source>
        <dbReference type="ARBA" id="ARBA00022737"/>
    </source>
</evidence>
<evidence type="ECO:0000256" key="2">
    <source>
        <dbReference type="ARBA" id="ARBA00022490"/>
    </source>
</evidence>
<dbReference type="EMBL" id="CAVLEF010000132">
    <property type="protein sequence ID" value="CAK1551578.1"/>
    <property type="molecule type" value="Genomic_DNA"/>
</dbReference>
<dbReference type="Pfam" id="PF24762">
    <property type="entry name" value="TPR_IF140-IFT172"/>
    <property type="match status" value="1"/>
</dbReference>
<evidence type="ECO:0000256" key="7">
    <source>
        <dbReference type="ARBA" id="ARBA00023069"/>
    </source>
</evidence>
<evidence type="ECO:0000259" key="11">
    <source>
        <dbReference type="Pfam" id="PF23145"/>
    </source>
</evidence>
<dbReference type="InterPro" id="IPR056170">
    <property type="entry name" value="Znf_IFT121-like"/>
</dbReference>
<dbReference type="SUPFAM" id="SSF69322">
    <property type="entry name" value="Tricorn protease domain 2"/>
    <property type="match status" value="1"/>
</dbReference>
<dbReference type="Proteomes" id="UP001497472">
    <property type="component" value="Unassembled WGS sequence"/>
</dbReference>
<keyword evidence="8" id="KW-0206">Cytoskeleton</keyword>
<dbReference type="InterPro" id="IPR056168">
    <property type="entry name" value="TPR_IF140/IFT172/WDR19"/>
</dbReference>
<keyword evidence="5" id="KW-0970">Cilium biogenesis/degradation</keyword>
<gene>
    <name evidence="14" type="ORF">LNINA_LOCUS10706</name>
</gene>
<dbReference type="GO" id="GO:0060271">
    <property type="term" value="P:cilium assembly"/>
    <property type="evidence" value="ECO:0007669"/>
    <property type="project" value="TreeGrafter"/>
</dbReference>
<evidence type="ECO:0000259" key="10">
    <source>
        <dbReference type="Pfam" id="PF15911"/>
    </source>
</evidence>
<protein>
    <recommendedName>
        <fullName evidence="16">WD repeat-containing protein 19</fullName>
    </recommendedName>
</protein>
<evidence type="ECO:0000256" key="6">
    <source>
        <dbReference type="ARBA" id="ARBA00022803"/>
    </source>
</evidence>
<evidence type="ECO:0000256" key="5">
    <source>
        <dbReference type="ARBA" id="ARBA00022794"/>
    </source>
</evidence>
<keyword evidence="3" id="KW-0853">WD repeat</keyword>
<dbReference type="FunFam" id="2.130.10.10:FF:000242">
    <property type="entry name" value="WD repeat domain 19, isoform CRA_a"/>
    <property type="match status" value="1"/>
</dbReference>
<keyword evidence="4" id="KW-0677">Repeat</keyword>
<dbReference type="GO" id="GO:0030991">
    <property type="term" value="C:intraciliary transport particle A"/>
    <property type="evidence" value="ECO:0007669"/>
    <property type="project" value="TreeGrafter"/>
</dbReference>
<dbReference type="PANTHER" id="PTHR14920:SF0">
    <property type="entry name" value="WD REPEAT DOMAIN 19"/>
    <property type="match status" value="1"/>
</dbReference>